<evidence type="ECO:0000259" key="5">
    <source>
        <dbReference type="Pfam" id="PF22435"/>
    </source>
</evidence>
<dbReference type="CDD" id="cd18109">
    <property type="entry name" value="SpoU-like_RNA-MTase"/>
    <property type="match status" value="1"/>
</dbReference>
<dbReference type="Proteomes" id="UP000732105">
    <property type="component" value="Unassembled WGS sequence"/>
</dbReference>
<protein>
    <submittedName>
        <fullName evidence="6">RNA methyltransferase</fullName>
    </submittedName>
</protein>
<dbReference type="GO" id="GO:0008168">
    <property type="term" value="F:methyltransferase activity"/>
    <property type="evidence" value="ECO:0007669"/>
    <property type="project" value="UniProtKB-KW"/>
</dbReference>
<dbReference type="GO" id="GO:0032259">
    <property type="term" value="P:methylation"/>
    <property type="evidence" value="ECO:0007669"/>
    <property type="project" value="UniProtKB-KW"/>
</dbReference>
<dbReference type="InterPro" id="IPR001537">
    <property type="entry name" value="SpoU_MeTrfase"/>
</dbReference>
<dbReference type="EMBL" id="RZNH01000029">
    <property type="protein sequence ID" value="NOU61210.1"/>
    <property type="molecule type" value="Genomic_DNA"/>
</dbReference>
<evidence type="ECO:0000313" key="7">
    <source>
        <dbReference type="Proteomes" id="UP000732105"/>
    </source>
</evidence>
<proteinExistence type="inferred from homology"/>
<feature type="domain" description="tRNA/rRNA methyltransferase SpoU type" evidence="4">
    <location>
        <begin position="107"/>
        <end position="248"/>
    </location>
</feature>
<comment type="similarity">
    <text evidence="1">Belongs to the class IV-like SAM-binding methyltransferase superfamily. RNA methyltransferase TrmH family.</text>
</comment>
<dbReference type="InterPro" id="IPR051259">
    <property type="entry name" value="rRNA_Methyltransferase"/>
</dbReference>
<dbReference type="InterPro" id="IPR029064">
    <property type="entry name" value="Ribosomal_eL30-like_sf"/>
</dbReference>
<dbReference type="PANTHER" id="PTHR43191:SF2">
    <property type="entry name" value="RRNA METHYLTRANSFERASE 3, MITOCHONDRIAL"/>
    <property type="match status" value="1"/>
</dbReference>
<name>A0ABX1WYM1_9BACT</name>
<keyword evidence="2 6" id="KW-0489">Methyltransferase</keyword>
<dbReference type="SUPFAM" id="SSF55315">
    <property type="entry name" value="L30e-like"/>
    <property type="match status" value="1"/>
</dbReference>
<dbReference type="RefSeq" id="WP_171596473.1">
    <property type="nucleotide sequence ID" value="NZ_RZNH01000029.1"/>
</dbReference>
<keyword evidence="7" id="KW-1185">Reference proteome</keyword>
<reference evidence="6 7" key="1">
    <citation type="submission" date="2018-12" db="EMBL/GenBank/DDBJ databases">
        <title>Marinifilum JC070 sp. nov., a marine bacterium isolated from Yongle Blue Hole in the South China Sea.</title>
        <authorList>
            <person name="Fu T."/>
        </authorList>
    </citation>
    <scope>NUCLEOTIDE SEQUENCE [LARGE SCALE GENOMIC DNA]</scope>
    <source>
        <strain evidence="6 7">JC070</strain>
    </source>
</reference>
<dbReference type="InterPro" id="IPR029026">
    <property type="entry name" value="tRNA_m1G_MTases_N"/>
</dbReference>
<dbReference type="Gene3D" id="3.40.1280.10">
    <property type="match status" value="1"/>
</dbReference>
<dbReference type="Pfam" id="PF00588">
    <property type="entry name" value="SpoU_methylase"/>
    <property type="match status" value="1"/>
</dbReference>
<dbReference type="InterPro" id="IPR053888">
    <property type="entry name" value="MRM3-like_sub_bind"/>
</dbReference>
<organism evidence="6 7">
    <name type="scientific">Marinifilum caeruleilacunae</name>
    <dbReference type="NCBI Taxonomy" id="2499076"/>
    <lineage>
        <taxon>Bacteria</taxon>
        <taxon>Pseudomonadati</taxon>
        <taxon>Bacteroidota</taxon>
        <taxon>Bacteroidia</taxon>
        <taxon>Marinilabiliales</taxon>
        <taxon>Marinifilaceae</taxon>
    </lineage>
</organism>
<keyword evidence="3" id="KW-0808">Transferase</keyword>
<comment type="caution">
    <text evidence="6">The sequence shown here is derived from an EMBL/GenBank/DDBJ whole genome shotgun (WGS) entry which is preliminary data.</text>
</comment>
<feature type="domain" description="MRM3-like substrate binding" evidence="5">
    <location>
        <begin position="5"/>
        <end position="89"/>
    </location>
</feature>
<dbReference type="Gene3D" id="3.30.1330.30">
    <property type="match status" value="1"/>
</dbReference>
<sequence length="256" mass="28829">MLSKNQIKLISSLQKKKFRDTHQLFVAEGDKLVMDLLSSGVKAAFLIYTKEWQNQFTLGDQYEIENKIESELSQIKKISSLKTPSQVVGVFRIPEHEIDKQEIENSLSIVLDDVQDPGNLGTIIRIADWFGIKHIFCSQNTVDLYNPKVIQASMGAIARIKLSYTSLDALFSEYQKPGFPVYGTFLEGETIYNSKLSNKGFIVMGNEGKGISDSIKEMVSHKLFIPNFPADQDTSESLNVSVATAIICSEFRRLEF</sequence>
<evidence type="ECO:0000256" key="2">
    <source>
        <dbReference type="ARBA" id="ARBA00022603"/>
    </source>
</evidence>
<dbReference type="PANTHER" id="PTHR43191">
    <property type="entry name" value="RRNA METHYLTRANSFERASE 3"/>
    <property type="match status" value="1"/>
</dbReference>
<dbReference type="SUPFAM" id="SSF75217">
    <property type="entry name" value="alpha/beta knot"/>
    <property type="match status" value="1"/>
</dbReference>
<evidence type="ECO:0000259" key="4">
    <source>
        <dbReference type="Pfam" id="PF00588"/>
    </source>
</evidence>
<evidence type="ECO:0000313" key="6">
    <source>
        <dbReference type="EMBL" id="NOU61210.1"/>
    </source>
</evidence>
<gene>
    <name evidence="6" type="ORF">ELS83_15465</name>
</gene>
<accession>A0ABX1WYM1</accession>
<evidence type="ECO:0000256" key="3">
    <source>
        <dbReference type="ARBA" id="ARBA00022679"/>
    </source>
</evidence>
<dbReference type="InterPro" id="IPR029028">
    <property type="entry name" value="Alpha/beta_knot_MTases"/>
</dbReference>
<dbReference type="Pfam" id="PF22435">
    <property type="entry name" value="MRM3-like_sub_bind"/>
    <property type="match status" value="1"/>
</dbReference>
<evidence type="ECO:0000256" key="1">
    <source>
        <dbReference type="ARBA" id="ARBA00007228"/>
    </source>
</evidence>